<dbReference type="GeneID" id="19209501"/>
<dbReference type="EMBL" id="JH711585">
    <property type="protein sequence ID" value="EIW76848.1"/>
    <property type="molecule type" value="Genomic_DNA"/>
</dbReference>
<dbReference type="OrthoDB" id="2803918at2759"/>
<accession>A0A5M3MCB7</accession>
<evidence type="ECO:0000313" key="3">
    <source>
        <dbReference type="Proteomes" id="UP000053558"/>
    </source>
</evidence>
<comment type="caution">
    <text evidence="2">The sequence shown here is derived from an EMBL/GenBank/DDBJ whole genome shotgun (WGS) entry which is preliminary data.</text>
</comment>
<feature type="region of interest" description="Disordered" evidence="1">
    <location>
        <begin position="74"/>
        <end position="108"/>
    </location>
</feature>
<dbReference type="RefSeq" id="XP_007772940.1">
    <property type="nucleotide sequence ID" value="XM_007774750.1"/>
</dbReference>
<proteinExistence type="predicted"/>
<name>A0A5M3MCB7_CONPW</name>
<gene>
    <name evidence="2" type="ORF">CONPUDRAFT_76413</name>
</gene>
<organism evidence="2 3">
    <name type="scientific">Coniophora puteana (strain RWD-64-598)</name>
    <name type="common">Brown rot fungus</name>
    <dbReference type="NCBI Taxonomy" id="741705"/>
    <lineage>
        <taxon>Eukaryota</taxon>
        <taxon>Fungi</taxon>
        <taxon>Dikarya</taxon>
        <taxon>Basidiomycota</taxon>
        <taxon>Agaricomycotina</taxon>
        <taxon>Agaricomycetes</taxon>
        <taxon>Agaricomycetidae</taxon>
        <taxon>Boletales</taxon>
        <taxon>Coniophorineae</taxon>
        <taxon>Coniophoraceae</taxon>
        <taxon>Coniophora</taxon>
    </lineage>
</organism>
<protein>
    <submittedName>
        <fullName evidence="2">Uncharacterized protein</fullName>
    </submittedName>
</protein>
<evidence type="ECO:0000313" key="2">
    <source>
        <dbReference type="EMBL" id="EIW76848.1"/>
    </source>
</evidence>
<keyword evidence="3" id="KW-1185">Reference proteome</keyword>
<dbReference type="Proteomes" id="UP000053558">
    <property type="component" value="Unassembled WGS sequence"/>
</dbReference>
<evidence type="ECO:0000256" key="1">
    <source>
        <dbReference type="SAM" id="MobiDB-lite"/>
    </source>
</evidence>
<dbReference type="AlphaFoldDB" id="A0A5M3MCB7"/>
<reference evidence="3" key="1">
    <citation type="journal article" date="2012" name="Science">
        <title>The Paleozoic origin of enzymatic lignin decomposition reconstructed from 31 fungal genomes.</title>
        <authorList>
            <person name="Floudas D."/>
            <person name="Binder M."/>
            <person name="Riley R."/>
            <person name="Barry K."/>
            <person name="Blanchette R.A."/>
            <person name="Henrissat B."/>
            <person name="Martinez A.T."/>
            <person name="Otillar R."/>
            <person name="Spatafora J.W."/>
            <person name="Yadav J.S."/>
            <person name="Aerts A."/>
            <person name="Benoit I."/>
            <person name="Boyd A."/>
            <person name="Carlson A."/>
            <person name="Copeland A."/>
            <person name="Coutinho P.M."/>
            <person name="de Vries R.P."/>
            <person name="Ferreira P."/>
            <person name="Findley K."/>
            <person name="Foster B."/>
            <person name="Gaskell J."/>
            <person name="Glotzer D."/>
            <person name="Gorecki P."/>
            <person name="Heitman J."/>
            <person name="Hesse C."/>
            <person name="Hori C."/>
            <person name="Igarashi K."/>
            <person name="Jurgens J.A."/>
            <person name="Kallen N."/>
            <person name="Kersten P."/>
            <person name="Kohler A."/>
            <person name="Kuees U."/>
            <person name="Kumar T.K.A."/>
            <person name="Kuo A."/>
            <person name="LaButti K."/>
            <person name="Larrondo L.F."/>
            <person name="Lindquist E."/>
            <person name="Ling A."/>
            <person name="Lombard V."/>
            <person name="Lucas S."/>
            <person name="Lundell T."/>
            <person name="Martin R."/>
            <person name="McLaughlin D.J."/>
            <person name="Morgenstern I."/>
            <person name="Morin E."/>
            <person name="Murat C."/>
            <person name="Nagy L.G."/>
            <person name="Nolan M."/>
            <person name="Ohm R.A."/>
            <person name="Patyshakuliyeva A."/>
            <person name="Rokas A."/>
            <person name="Ruiz-Duenas F.J."/>
            <person name="Sabat G."/>
            <person name="Salamov A."/>
            <person name="Samejima M."/>
            <person name="Schmutz J."/>
            <person name="Slot J.C."/>
            <person name="St John F."/>
            <person name="Stenlid J."/>
            <person name="Sun H."/>
            <person name="Sun S."/>
            <person name="Syed K."/>
            <person name="Tsang A."/>
            <person name="Wiebenga A."/>
            <person name="Young D."/>
            <person name="Pisabarro A."/>
            <person name="Eastwood D.C."/>
            <person name="Martin F."/>
            <person name="Cullen D."/>
            <person name="Grigoriev I.V."/>
            <person name="Hibbett D.S."/>
        </authorList>
    </citation>
    <scope>NUCLEOTIDE SEQUENCE [LARGE SCALE GENOMIC DNA]</scope>
    <source>
        <strain evidence="3">RWD-64-598 SS2</strain>
    </source>
</reference>
<sequence>MPPQAHAGQSLRISIAVAALASKPPELSVASHILALRDKFPLDNCSQQEASSSTSDDWKSRALALEREISQLKRRGHEGTISAPPALRSWSPKLSSSSQKEDTRWVTQHAPSPEDIVKNLLEKLKERYAEDTTSTSPSQLLSSFDLLRQALANDAPDAALFNRITLQVVAELSPFVQDLVSPGSPLFADAETLQVVSVLLMHVLCAAGIVAEKIGPSGNLDDNNQVEANDPLRTLVSTVFQRETNTILPEQLSYYFLTIYRISTAVSGLAQCLPPHIG</sequence>
<feature type="compositionally biased region" description="Low complexity" evidence="1">
    <location>
        <begin position="89"/>
        <end position="98"/>
    </location>
</feature>
<dbReference type="KEGG" id="cput:CONPUDRAFT_76413"/>